<keyword evidence="8" id="KW-1185">Reference proteome</keyword>
<dbReference type="GO" id="GO:0004527">
    <property type="term" value="F:exonuclease activity"/>
    <property type="evidence" value="ECO:0007669"/>
    <property type="project" value="UniProtKB-KW"/>
</dbReference>
<dbReference type="OrthoDB" id="9773856at2"/>
<dbReference type="EMBL" id="CP034438">
    <property type="protein sequence ID" value="AZN30803.1"/>
    <property type="molecule type" value="Genomic_DNA"/>
</dbReference>
<dbReference type="AlphaFoldDB" id="A0A3Q8WV23"/>
<keyword evidence="5 7" id="KW-0269">Exonuclease</keyword>
<gene>
    <name evidence="7" type="ORF">EJO69_11205</name>
</gene>
<evidence type="ECO:0000313" key="7">
    <source>
        <dbReference type="EMBL" id="AZN30803.1"/>
    </source>
</evidence>
<evidence type="ECO:0000256" key="5">
    <source>
        <dbReference type="ARBA" id="ARBA00022839"/>
    </source>
</evidence>
<dbReference type="PIRSF" id="PIRSF033093">
    <property type="entry name" value="UCP_ML1119"/>
    <property type="match status" value="1"/>
</dbReference>
<dbReference type="RefSeq" id="WP_126041862.1">
    <property type="nucleotide sequence ID" value="NZ_CP034438.1"/>
</dbReference>
<evidence type="ECO:0000313" key="8">
    <source>
        <dbReference type="Proteomes" id="UP000270021"/>
    </source>
</evidence>
<accession>A0A3Q8WV23</accession>
<name>A0A3Q8WV23_9ACTO</name>
<evidence type="ECO:0000259" key="6">
    <source>
        <dbReference type="Pfam" id="PF00149"/>
    </source>
</evidence>
<evidence type="ECO:0000256" key="1">
    <source>
        <dbReference type="ARBA" id="ARBA00010555"/>
    </source>
</evidence>
<dbReference type="InterPro" id="IPR041796">
    <property type="entry name" value="Mre11_N"/>
</dbReference>
<dbReference type="PANTHER" id="PTHR30337:SF0">
    <property type="entry name" value="NUCLEASE SBCCD SUBUNIT D"/>
    <property type="match status" value="1"/>
</dbReference>
<protein>
    <recommendedName>
        <fullName evidence="2">Nuclease SbcCD subunit D</fullName>
    </recommendedName>
</protein>
<proteinExistence type="inferred from homology"/>
<reference evidence="7 8" key="1">
    <citation type="submission" date="2018-12" db="EMBL/GenBank/DDBJ databases">
        <title>Complete genome sequence of Flaviflexus salsibiostraticola KCTC 33148.</title>
        <authorList>
            <person name="Bae J.-W."/>
        </authorList>
    </citation>
    <scope>NUCLEOTIDE SEQUENCE [LARGE SCALE GENOMIC DNA]</scope>
    <source>
        <strain evidence="7 8">KCTC 33148</strain>
    </source>
</reference>
<sequence>MREPVTFIHSADWQLGMTRRYLSDEAQARFTGDRVATIRTIGDLAEREDAQFIVVAGDVFETPNLSRRDIGRACEAMAEIGRPIFLLPGNHDPLGPGSIWTRRDLTDSLPDSVTVLDGEGPFEVSRDVEIVAVPWRSKDPGRDPVTGILDTLEPTEKTRILVGHGMLDELDPDRDSTKTVDTGALRQAVTDGLVDYVALGDRHICWIDEVTGAVNYSGAHESTSFRESTRGTVLSVRIEDGRARAERREVGTWLHTELTRELTSSADLDLLREDLAAVWQKDRAIVRTELSGTLSMAAAAELDRLLDDQQQIFAAIFPWERKKLELVIIPDESDEDALGLSGFAADAMAELRELAEGGSQSANDALRLLYRLGGAR</sequence>
<dbReference type="PANTHER" id="PTHR30337">
    <property type="entry name" value="COMPONENT OF ATP-DEPENDENT DSDNA EXONUCLEASE"/>
    <property type="match status" value="1"/>
</dbReference>
<dbReference type="InterPro" id="IPR004843">
    <property type="entry name" value="Calcineurin-like_PHP"/>
</dbReference>
<keyword evidence="3" id="KW-0540">Nuclease</keyword>
<dbReference type="CDD" id="cd00840">
    <property type="entry name" value="MPP_Mre11_N"/>
    <property type="match status" value="1"/>
</dbReference>
<dbReference type="SUPFAM" id="SSF56300">
    <property type="entry name" value="Metallo-dependent phosphatases"/>
    <property type="match status" value="1"/>
</dbReference>
<evidence type="ECO:0000256" key="4">
    <source>
        <dbReference type="ARBA" id="ARBA00022801"/>
    </source>
</evidence>
<dbReference type="Pfam" id="PF00149">
    <property type="entry name" value="Metallophos"/>
    <property type="match status" value="1"/>
</dbReference>
<dbReference type="KEGG" id="fsl:EJO69_11205"/>
<dbReference type="InterPro" id="IPR050535">
    <property type="entry name" value="DNA_Repair-Maintenance_Comp"/>
</dbReference>
<dbReference type="InterPro" id="IPR014577">
    <property type="entry name" value="UCP033093_metalloPase"/>
</dbReference>
<feature type="domain" description="Calcineurin-like phosphoesterase" evidence="6">
    <location>
        <begin position="7"/>
        <end position="204"/>
    </location>
</feature>
<comment type="similarity">
    <text evidence="1">Belongs to the SbcD family.</text>
</comment>
<keyword evidence="4" id="KW-0378">Hydrolase</keyword>
<evidence type="ECO:0000256" key="2">
    <source>
        <dbReference type="ARBA" id="ARBA00013365"/>
    </source>
</evidence>
<organism evidence="7 8">
    <name type="scientific">Flaviflexus salsibiostraticola</name>
    <dbReference type="NCBI Taxonomy" id="1282737"/>
    <lineage>
        <taxon>Bacteria</taxon>
        <taxon>Bacillati</taxon>
        <taxon>Actinomycetota</taxon>
        <taxon>Actinomycetes</taxon>
        <taxon>Actinomycetales</taxon>
        <taxon>Actinomycetaceae</taxon>
        <taxon>Flaviflexus</taxon>
    </lineage>
</organism>
<dbReference type="Gene3D" id="3.60.21.10">
    <property type="match status" value="1"/>
</dbReference>
<dbReference type="Proteomes" id="UP000270021">
    <property type="component" value="Chromosome"/>
</dbReference>
<evidence type="ECO:0000256" key="3">
    <source>
        <dbReference type="ARBA" id="ARBA00022722"/>
    </source>
</evidence>
<dbReference type="InterPro" id="IPR029052">
    <property type="entry name" value="Metallo-depent_PP-like"/>
</dbReference>